<name>A0A3E4UP38_BACSE</name>
<sequence length="197" mass="23072">MYEIFLSNSVNSKKTQNVNEEFILKYNDYSCEQLNSLWKEIGLGSYYDGLFKIIEPDDLKDIINQCYIMDDDESLLPFMCTAFGDVFAYVKNKRFGNYVVFLNIRYGTSLIIPDNFICIFNKVIPNQSFLKGWFDLENYTFVKEKVGELNFDECYGYFPALSMGGNESIDNISIVKMIPYIDMNVQMIDIFERADKW</sequence>
<proteinExistence type="predicted"/>
<accession>A0A3E4UP38</accession>
<dbReference type="Pfam" id="PF08887">
    <property type="entry name" value="GAD-like"/>
    <property type="match status" value="1"/>
</dbReference>
<dbReference type="Proteomes" id="UP000261223">
    <property type="component" value="Unassembled WGS sequence"/>
</dbReference>
<dbReference type="AlphaFoldDB" id="A0A3E4UP38"/>
<dbReference type="Pfam" id="PF08906">
    <property type="entry name" value="T6SS_Tdi1_C"/>
    <property type="match status" value="1"/>
</dbReference>
<evidence type="ECO:0000259" key="2">
    <source>
        <dbReference type="Pfam" id="PF08906"/>
    </source>
</evidence>
<feature type="domain" description="T6SS immunity protein Tdi1 C-terminal" evidence="2">
    <location>
        <begin position="125"/>
        <end position="187"/>
    </location>
</feature>
<dbReference type="EMBL" id="QSSV01000010">
    <property type="protein sequence ID" value="RGM13228.1"/>
    <property type="molecule type" value="Genomic_DNA"/>
</dbReference>
<gene>
    <name evidence="3" type="ORF">DXC34_09400</name>
</gene>
<evidence type="ECO:0000313" key="4">
    <source>
        <dbReference type="Proteomes" id="UP000261223"/>
    </source>
</evidence>
<feature type="domain" description="GAD-related" evidence="1">
    <location>
        <begin position="2"/>
        <end position="94"/>
    </location>
</feature>
<dbReference type="InterPro" id="IPR014983">
    <property type="entry name" value="GAD-rel"/>
</dbReference>
<organism evidence="3 4">
    <name type="scientific">Bacteroides stercoris</name>
    <dbReference type="NCBI Taxonomy" id="46506"/>
    <lineage>
        <taxon>Bacteria</taxon>
        <taxon>Pseudomonadati</taxon>
        <taxon>Bacteroidota</taxon>
        <taxon>Bacteroidia</taxon>
        <taxon>Bacteroidales</taxon>
        <taxon>Bacteroidaceae</taxon>
        <taxon>Bacteroides</taxon>
    </lineage>
</organism>
<evidence type="ECO:0000313" key="3">
    <source>
        <dbReference type="EMBL" id="RGM13228.1"/>
    </source>
</evidence>
<evidence type="ECO:0000259" key="1">
    <source>
        <dbReference type="Pfam" id="PF08887"/>
    </source>
</evidence>
<dbReference type="InterPro" id="IPR015002">
    <property type="entry name" value="T6SS_Tdi1_C"/>
</dbReference>
<reference evidence="3 4" key="1">
    <citation type="submission" date="2018-08" db="EMBL/GenBank/DDBJ databases">
        <title>A genome reference for cultivated species of the human gut microbiota.</title>
        <authorList>
            <person name="Zou Y."/>
            <person name="Xue W."/>
            <person name="Luo G."/>
        </authorList>
    </citation>
    <scope>NUCLEOTIDE SEQUENCE [LARGE SCALE GENOMIC DNA]</scope>
    <source>
        <strain evidence="3 4">TF03-6</strain>
    </source>
</reference>
<protein>
    <submittedName>
        <fullName evidence="3">DUF1851 domain-containing protein</fullName>
    </submittedName>
</protein>
<dbReference type="RefSeq" id="WP_117741792.1">
    <property type="nucleotide sequence ID" value="NZ_QSSV01000010.1"/>
</dbReference>
<comment type="caution">
    <text evidence="3">The sequence shown here is derived from an EMBL/GenBank/DDBJ whole genome shotgun (WGS) entry which is preliminary data.</text>
</comment>